<keyword evidence="6 12" id="KW-0472">Membrane</keyword>
<dbReference type="SMART" id="SM00181">
    <property type="entry name" value="EGF"/>
    <property type="match status" value="4"/>
</dbReference>
<dbReference type="FunFam" id="2.120.10.30:FF:000241">
    <property type="entry name" value="Low-density lipoprotein receptor-related protein 6"/>
    <property type="match status" value="2"/>
</dbReference>
<feature type="repeat" description="LDL-receptor class B" evidence="11">
    <location>
        <begin position="1130"/>
        <end position="1172"/>
    </location>
</feature>
<evidence type="ECO:0000256" key="4">
    <source>
        <dbReference type="ARBA" id="ARBA00022729"/>
    </source>
</evidence>
<dbReference type="GO" id="GO:0006897">
    <property type="term" value="P:endocytosis"/>
    <property type="evidence" value="ECO:0007669"/>
    <property type="project" value="UniProtKB-KW"/>
</dbReference>
<name>A0A9N9S3B2_9DIPT</name>
<feature type="disulfide bond" evidence="10">
    <location>
        <begin position="1354"/>
        <end position="1366"/>
    </location>
</feature>
<evidence type="ECO:0000256" key="12">
    <source>
        <dbReference type="SAM" id="Phobius"/>
    </source>
</evidence>
<feature type="repeat" description="LDL-receptor class B" evidence="11">
    <location>
        <begin position="512"/>
        <end position="555"/>
    </location>
</feature>
<dbReference type="PROSITE" id="PS50068">
    <property type="entry name" value="LDLRA_2"/>
    <property type="match status" value="3"/>
</dbReference>
<evidence type="ECO:0000256" key="6">
    <source>
        <dbReference type="ARBA" id="ARBA00023136"/>
    </source>
</evidence>
<dbReference type="Gene3D" id="4.10.400.10">
    <property type="entry name" value="Low-density Lipoprotein Receptor"/>
    <property type="match status" value="3"/>
</dbReference>
<dbReference type="InterPro" id="IPR000253">
    <property type="entry name" value="FHA_dom"/>
</dbReference>
<evidence type="ECO:0000256" key="3">
    <source>
        <dbReference type="ARBA" id="ARBA00022583"/>
    </source>
</evidence>
<dbReference type="SUPFAM" id="SSF57424">
    <property type="entry name" value="LDL receptor-like module"/>
    <property type="match status" value="3"/>
</dbReference>
<organism evidence="15 16">
    <name type="scientific">Chironomus riparius</name>
    <dbReference type="NCBI Taxonomy" id="315576"/>
    <lineage>
        <taxon>Eukaryota</taxon>
        <taxon>Metazoa</taxon>
        <taxon>Ecdysozoa</taxon>
        <taxon>Arthropoda</taxon>
        <taxon>Hexapoda</taxon>
        <taxon>Insecta</taxon>
        <taxon>Pterygota</taxon>
        <taxon>Neoptera</taxon>
        <taxon>Endopterygota</taxon>
        <taxon>Diptera</taxon>
        <taxon>Nematocera</taxon>
        <taxon>Chironomoidea</taxon>
        <taxon>Chironomidae</taxon>
        <taxon>Chironominae</taxon>
        <taxon>Chironomus</taxon>
    </lineage>
</organism>
<keyword evidence="2" id="KW-0245">EGF-like domain</keyword>
<dbReference type="GO" id="GO:0016020">
    <property type="term" value="C:membrane"/>
    <property type="evidence" value="ECO:0007669"/>
    <property type="project" value="UniProtKB-SubCell"/>
</dbReference>
<feature type="domain" description="FHA" evidence="14">
    <location>
        <begin position="1177"/>
        <end position="1238"/>
    </location>
</feature>
<dbReference type="Pfam" id="PF00058">
    <property type="entry name" value="Ldl_recept_b"/>
    <property type="match status" value="6"/>
</dbReference>
<dbReference type="SUPFAM" id="SSF57196">
    <property type="entry name" value="EGF/Laminin"/>
    <property type="match status" value="2"/>
</dbReference>
<dbReference type="PROSITE" id="PS51120">
    <property type="entry name" value="LDLRB"/>
    <property type="match status" value="10"/>
</dbReference>
<dbReference type="InterPro" id="IPR011042">
    <property type="entry name" value="6-blade_b-propeller_TolB-like"/>
</dbReference>
<evidence type="ECO:0000313" key="15">
    <source>
        <dbReference type="EMBL" id="CAG9808472.1"/>
    </source>
</evidence>
<keyword evidence="16" id="KW-1185">Reference proteome</keyword>
<dbReference type="InterPro" id="IPR000742">
    <property type="entry name" value="EGF"/>
</dbReference>
<dbReference type="EMBL" id="OU895879">
    <property type="protein sequence ID" value="CAG9808472.1"/>
    <property type="molecule type" value="Genomic_DNA"/>
</dbReference>
<evidence type="ECO:0000313" key="16">
    <source>
        <dbReference type="Proteomes" id="UP001153620"/>
    </source>
</evidence>
<gene>
    <name evidence="15" type="ORF">CHIRRI_LOCUS11311</name>
</gene>
<dbReference type="InterPro" id="IPR000033">
    <property type="entry name" value="LDLR_classB_rpt"/>
</dbReference>
<keyword evidence="9" id="KW-0325">Glycoprotein</keyword>
<evidence type="ECO:0000256" key="8">
    <source>
        <dbReference type="ARBA" id="ARBA00023170"/>
    </source>
</evidence>
<feature type="repeat" description="LDL-receptor class B" evidence="11">
    <location>
        <begin position="733"/>
        <end position="775"/>
    </location>
</feature>
<accession>A0A9N9S3B2</accession>
<feature type="repeat" description="LDL-receptor class B" evidence="11">
    <location>
        <begin position="426"/>
        <end position="468"/>
    </location>
</feature>
<dbReference type="InterPro" id="IPR036055">
    <property type="entry name" value="LDL_receptor-like_sf"/>
</dbReference>
<dbReference type="InterPro" id="IPR050778">
    <property type="entry name" value="Cueball_EGF_LRP_Nidogen"/>
</dbReference>
<sequence>MKKFRNLFCWKLLTNLLFLIIIINGAYAGQPSTLRNTLASHRSSSSSSSSPTLLIFTTYHDIRIANLSQNHVNSITTITKDLVEAAGLDFYYDKQLICWTDQGMEAIQCKKMNSTFYTDVQPTGQSELDELAENIDKVDKVSIITKRIEKPEGLAIDWYTDKIYWVDGELNRIEVTTLNGKYRKLLFWSDLDQPRAISLIPAHQLMIWCDWGEVPRIERASMDGDKDSRMILVSDNIYWPNGLTVDIENDLIYFVDGKLQFLDVMNLNGTGRRTILRDLNYPYSVTYINDMLFWSDWNAGKINSYDLTTGEEKEVIDASEVPITVHAWNHALQPSSPNPCRTNNGNCSHLCLLSSTSSKKYSCACPTGVKLISDTQCANGPQNVIFLVQRTQISRISLDSPDYTCFPLSLGKVRSAISIDYDPVDDTIFWSDEDQRVIKKSRQDGTLISDVINTEIKQPDGLAVDWIARNLYWTDSGSDRIEVSRLSGLYRRVLINNNLEEPRGIAVAPTLGWMFWGDWGRKPKIERSSLDGTERVVLIMDDIGWPNGITLDIEMKKVYWCDAKLDKIEFANMDGTDRRVLLNENLPHVFGLSVLGNHVYWSDWQSRKVERANKNTGSERIAIADNFPELMGLKVTKLQDIKGTNPCMNKNGGCQHLCLNRPHDYVCRCQVDYEIGKDRKSCNLPTAFMLFAKGDNIGRLSIEFSDEQNYNDHIIPLKDVRDAVNMDVDISDRRIYWIDQKLKTISRAYINGSDVQRIIDLGLVSPEAVAVDWIGRNIFWADSDAKRIEVSRLDGTSRKILVWKGIEEPKNLVIEPKKGYMFWSERPSDTIKRASLDGTDIQTIVSNANNPTSLTIDSEGRRLYWSTEVEPTGIESVDWDGKRRTLLNLDGGDAEISFMPRSLTLHQDFIYWVDWNSGDIERANKVTGYNRTLVYKNLGEASSLVLFHSSKQTGTNPCRVNNGGCSHLCLTLPGQRKKYTCACPTHHTLASDEVSCIPPRSYLIYSMKTSFGRLLPNSSDSPDASLTVSTKYIRAVEYDPIQHYVYWIDGRGQIKKSLENGTKPTLLIGGSGSHSQPFDLAVDIIGRMLFWTCSHANTINITNLDGYAIGTVDTGNSEKPRSIAVHPTKRLLFWTDVGSRQAVIRAKLDGSSSMVFAIQLEGVTSLAVDPISNLVYFAHGRKIEYMDINGGNRKVLIANNINQVHSIAAFPNVIYWLDDKFGLEKATLNGEFLKLEKKYNHITDIVAVWHPEPKVIKNHLCMSSRNKCTHICIATSNNSKADEFCSCPAGLILLKDKKSCAALPVCGPDHFTCASPYTSNGYSGDNRDCIPYAWRCDGQNDCPDKSDEMDCPTCNNDQFRCNTGECIDKSFVCDGTTHCSDGGDEAMCCNPGDFQCASNHVCLPQTVLCDGWDHCADGSDETNEYCHVVTTKPPPSDKKLFVVILIVLVLIIFFVVYILQICRNKFTDTIREPKEDQASAPLSPGALNLNSLRVTKITSVADAVRLTTMSRNSMNSYDRNNITGASSSTTNGSLIGYPSNPPPSPATTSTLHNNYPYKHYKVINQAPPTTPCSTDVCESDSNYTPISVKSSKRSADSCYGANIYMGSMNGSTNNKSY</sequence>
<keyword evidence="4 13" id="KW-0732">Signal</keyword>
<feature type="repeat" description="LDL-receptor class B" evidence="11">
    <location>
        <begin position="819"/>
        <end position="860"/>
    </location>
</feature>
<evidence type="ECO:0000256" key="1">
    <source>
        <dbReference type="ARBA" id="ARBA00004167"/>
    </source>
</evidence>
<dbReference type="CDD" id="cd00112">
    <property type="entry name" value="LDLa"/>
    <property type="match status" value="3"/>
</dbReference>
<dbReference type="PRINTS" id="PR00261">
    <property type="entry name" value="LDLRECEPTOR"/>
</dbReference>
<comment type="subcellular location">
    <subcellularLocation>
        <location evidence="1">Membrane</location>
        <topology evidence="1">Single-pass membrane protein</topology>
    </subcellularLocation>
</comment>
<feature type="disulfide bond" evidence="10">
    <location>
        <begin position="1373"/>
        <end position="1388"/>
    </location>
</feature>
<feature type="chain" id="PRO_5040337615" description="FHA domain-containing protein" evidence="13">
    <location>
        <begin position="29"/>
        <end position="1617"/>
    </location>
</feature>
<dbReference type="InterPro" id="IPR002172">
    <property type="entry name" value="LDrepeatLR_classA_rpt"/>
</dbReference>
<keyword evidence="12" id="KW-1133">Transmembrane helix</keyword>
<comment type="caution">
    <text evidence="10">Lacks conserved residue(s) required for the propagation of feature annotation.</text>
</comment>
<keyword evidence="3" id="KW-0254">Endocytosis</keyword>
<evidence type="ECO:0000256" key="5">
    <source>
        <dbReference type="ARBA" id="ARBA00022737"/>
    </source>
</evidence>
<dbReference type="PANTHER" id="PTHR46513:SF41">
    <property type="entry name" value="LOW-DENSITY LIPOPROTEIN RECEPTOR-RELATED PROTEIN"/>
    <property type="match status" value="1"/>
</dbReference>
<dbReference type="FunFam" id="2.120.10.30:FF:000001">
    <property type="entry name" value="Low-density lipoprotein receptor-related protein 6"/>
    <property type="match status" value="1"/>
</dbReference>
<evidence type="ECO:0000256" key="11">
    <source>
        <dbReference type="PROSITE-ProRule" id="PRU00461"/>
    </source>
</evidence>
<dbReference type="Pfam" id="PF14670">
    <property type="entry name" value="FXa_inhibition"/>
    <property type="match status" value="2"/>
</dbReference>
<keyword evidence="8" id="KW-0675">Receptor</keyword>
<evidence type="ECO:0000259" key="14">
    <source>
        <dbReference type="PROSITE" id="PS50006"/>
    </source>
</evidence>
<dbReference type="SMART" id="SM00192">
    <property type="entry name" value="LDLa"/>
    <property type="match status" value="3"/>
</dbReference>
<feature type="disulfide bond" evidence="10">
    <location>
        <begin position="1361"/>
        <end position="1379"/>
    </location>
</feature>
<feature type="signal peptide" evidence="13">
    <location>
        <begin position="1"/>
        <end position="28"/>
    </location>
</feature>
<evidence type="ECO:0000256" key="9">
    <source>
        <dbReference type="ARBA" id="ARBA00023180"/>
    </source>
</evidence>
<keyword evidence="7 10" id="KW-1015">Disulfide bond</keyword>
<dbReference type="Pfam" id="PF00057">
    <property type="entry name" value="Ldl_recept_a"/>
    <property type="match status" value="3"/>
</dbReference>
<dbReference type="SUPFAM" id="SSF63825">
    <property type="entry name" value="YWTD domain"/>
    <property type="match status" value="4"/>
</dbReference>
<feature type="repeat" description="LDL-receptor class B" evidence="11">
    <location>
        <begin position="776"/>
        <end position="818"/>
    </location>
</feature>
<keyword evidence="5" id="KW-0677">Repeat</keyword>
<dbReference type="OrthoDB" id="72419at2759"/>
<feature type="repeat" description="LDL-receptor class B" evidence="11">
    <location>
        <begin position="469"/>
        <end position="511"/>
    </location>
</feature>
<feature type="repeat" description="LDL-receptor class B" evidence="11">
    <location>
        <begin position="556"/>
        <end position="598"/>
    </location>
</feature>
<dbReference type="PROSITE" id="PS50006">
    <property type="entry name" value="FHA_DOMAIN"/>
    <property type="match status" value="1"/>
</dbReference>
<feature type="disulfide bond" evidence="10">
    <location>
        <begin position="1336"/>
        <end position="1351"/>
    </location>
</feature>
<dbReference type="FunFam" id="4.10.400.10:FF:000169">
    <property type="entry name" value="Low-density lipoprotein receptor-related protein"/>
    <property type="match status" value="1"/>
</dbReference>
<protein>
    <recommendedName>
        <fullName evidence="14">FHA domain-containing protein</fullName>
    </recommendedName>
</protein>
<dbReference type="InterPro" id="IPR023415">
    <property type="entry name" value="LDLR_class-A_CS"/>
</dbReference>
<reference evidence="15" key="2">
    <citation type="submission" date="2022-10" db="EMBL/GenBank/DDBJ databases">
        <authorList>
            <consortium name="ENA_rothamsted_submissions"/>
            <consortium name="culmorum"/>
            <person name="King R."/>
        </authorList>
    </citation>
    <scope>NUCLEOTIDE SEQUENCE</scope>
</reference>
<dbReference type="SMART" id="SM00135">
    <property type="entry name" value="LY"/>
    <property type="match status" value="20"/>
</dbReference>
<keyword evidence="12" id="KW-0812">Transmembrane</keyword>
<dbReference type="PROSITE" id="PS01209">
    <property type="entry name" value="LDLRA_1"/>
    <property type="match status" value="1"/>
</dbReference>
<feature type="repeat" description="LDL-receptor class B" evidence="11">
    <location>
        <begin position="204"/>
        <end position="249"/>
    </location>
</feature>
<reference evidence="15" key="1">
    <citation type="submission" date="2022-01" db="EMBL/GenBank/DDBJ databases">
        <authorList>
            <person name="King R."/>
        </authorList>
    </citation>
    <scope>NUCLEOTIDE SEQUENCE</scope>
</reference>
<evidence type="ECO:0000256" key="7">
    <source>
        <dbReference type="ARBA" id="ARBA00023157"/>
    </source>
</evidence>
<dbReference type="Gene3D" id="2.120.10.30">
    <property type="entry name" value="TolB, C-terminal domain"/>
    <property type="match status" value="4"/>
</dbReference>
<dbReference type="PANTHER" id="PTHR46513">
    <property type="entry name" value="VITELLOGENIN RECEPTOR-LIKE PROTEIN-RELATED-RELATED"/>
    <property type="match status" value="1"/>
</dbReference>
<evidence type="ECO:0000256" key="2">
    <source>
        <dbReference type="ARBA" id="ARBA00022536"/>
    </source>
</evidence>
<dbReference type="Proteomes" id="UP001153620">
    <property type="component" value="Chromosome 3"/>
</dbReference>
<proteinExistence type="predicted"/>
<feature type="repeat" description="LDL-receptor class B" evidence="11">
    <location>
        <begin position="161"/>
        <end position="203"/>
    </location>
</feature>
<evidence type="ECO:0000256" key="10">
    <source>
        <dbReference type="PROSITE-ProRule" id="PRU00124"/>
    </source>
</evidence>
<evidence type="ECO:0000256" key="13">
    <source>
        <dbReference type="SAM" id="SignalP"/>
    </source>
</evidence>
<feature type="transmembrane region" description="Helical" evidence="12">
    <location>
        <begin position="1440"/>
        <end position="1459"/>
    </location>
</feature>